<dbReference type="Pfam" id="PF13652">
    <property type="entry name" value="QSregVF"/>
    <property type="match status" value="1"/>
</dbReference>
<proteinExistence type="predicted"/>
<dbReference type="RefSeq" id="WP_082041989.1">
    <property type="nucleotide sequence ID" value="NZ_CP007511.1"/>
</dbReference>
<sequence>MYRLVAVLMLGLAPAFAGAASLKEQQLDQLLDDVARKSSVGTPRAINEDILDRGYSVDGHTLVNHLSVQPRHAAQMRDNPAKVREQLAASVCNNDGLRALLSRGATLRFEFSEYQSDRPITSERYDAGDCGL</sequence>
<name>A0A8D3Y2Z0_9GAMM</name>
<dbReference type="GeneID" id="77260844"/>
<reference evidence="3 5" key="2">
    <citation type="submission" date="2016-10" db="EMBL/GenBank/DDBJ databases">
        <authorList>
            <person name="Varghese N."/>
            <person name="Submissions S."/>
        </authorList>
    </citation>
    <scope>NUCLEOTIDE SEQUENCE [LARGE SCALE GENOMIC DNA]</scope>
    <source>
        <strain evidence="3 5">DSM 6083</strain>
    </source>
</reference>
<dbReference type="Gene3D" id="3.30.300.250">
    <property type="match status" value="1"/>
</dbReference>
<reference evidence="4" key="1">
    <citation type="submission" date="2014-03" db="EMBL/GenBank/DDBJ databases">
        <title>Complete genome of Pseudomonas balearica DSM 6083T, a sewage water isolate from an enrichment with 2-methylnaphthalene.</title>
        <authorList>
            <person name="Salva-Serra F."/>
            <person name="Jaen-Luchoro D."/>
            <person name="Busquets A."/>
            <person name="Pena A."/>
            <person name="Gomila M."/>
            <person name="Bosch R."/>
            <person name="Nogales B."/>
            <person name="Garcia-Valdes E."/>
            <person name="Lalucat J."/>
            <person name="Bennasar A."/>
        </authorList>
    </citation>
    <scope>NUCLEOTIDE SEQUENCE [LARGE SCALE GENOMIC DNA]</scope>
    <source>
        <strain evidence="4">DSM 6083</strain>
    </source>
</reference>
<feature type="chain" id="PRO_5034438401" evidence="1">
    <location>
        <begin position="20"/>
        <end position="132"/>
    </location>
</feature>
<evidence type="ECO:0000313" key="5">
    <source>
        <dbReference type="Proteomes" id="UP000182276"/>
    </source>
</evidence>
<dbReference type="EMBL" id="CP007511">
    <property type="protein sequence ID" value="AJE15931.1"/>
    <property type="molecule type" value="Genomic_DNA"/>
</dbReference>
<dbReference type="Proteomes" id="UP000182276">
    <property type="component" value="Unassembled WGS sequence"/>
</dbReference>
<feature type="signal peptide" evidence="1">
    <location>
        <begin position="1"/>
        <end position="19"/>
    </location>
</feature>
<reference evidence="2 4" key="3">
    <citation type="journal article" name="Genome Announc.">
        <title>Complete Genome Sequence of Pseudomonas balearica DSM 6083T.</title>
        <authorList>
            <person name="Bennasar-Figueras A."/>
            <person name="Salva-Serra F."/>
            <person name="Jaen-Luchoro D."/>
            <person name="Segui C."/>
            <person name="Aliaga F."/>
            <person name="Busquets A."/>
            <person name="Gomila M."/>
            <person name="Moore E.R."/>
            <person name="Lalucat J."/>
        </authorList>
    </citation>
    <scope>NUCLEOTIDE SEQUENCE [LARGE SCALE GENOMIC DNA]</scope>
    <source>
        <strain evidence="4">DSM 6083</strain>
        <strain evidence="2">DSM6083</strain>
    </source>
</reference>
<keyword evidence="1" id="KW-0732">Signal</keyword>
<evidence type="ECO:0000313" key="2">
    <source>
        <dbReference type="EMBL" id="AJE15931.1"/>
    </source>
</evidence>
<organism evidence="2 4">
    <name type="scientific">Stutzerimonas balearica DSM 6083</name>
    <dbReference type="NCBI Taxonomy" id="1123016"/>
    <lineage>
        <taxon>Bacteria</taxon>
        <taxon>Pseudomonadati</taxon>
        <taxon>Pseudomonadota</taxon>
        <taxon>Gammaproteobacteria</taxon>
        <taxon>Pseudomonadales</taxon>
        <taxon>Pseudomonadaceae</taxon>
        <taxon>Stutzerimonas</taxon>
    </lineage>
</organism>
<protein>
    <submittedName>
        <fullName evidence="3">Quorum-sensing-regulated virulence factor</fullName>
    </submittedName>
</protein>
<evidence type="ECO:0000313" key="3">
    <source>
        <dbReference type="EMBL" id="SDM08192.1"/>
    </source>
</evidence>
<accession>A0A8D3Y2Z0</accession>
<gene>
    <name evidence="2" type="ORF">CL52_13125</name>
    <name evidence="3" type="ORF">SAMN05660875_102107</name>
</gene>
<dbReference type="EMBL" id="FNHO01000002">
    <property type="protein sequence ID" value="SDM08192.1"/>
    <property type="molecule type" value="Genomic_DNA"/>
</dbReference>
<dbReference type="Proteomes" id="UP000031271">
    <property type="component" value="Chromosome"/>
</dbReference>
<evidence type="ECO:0000256" key="1">
    <source>
        <dbReference type="SAM" id="SignalP"/>
    </source>
</evidence>
<keyword evidence="5" id="KW-1185">Reference proteome</keyword>
<dbReference type="KEGG" id="pbm:CL52_13125"/>
<dbReference type="AlphaFoldDB" id="A0A8D3Y2Z0"/>
<evidence type="ECO:0000313" key="4">
    <source>
        <dbReference type="Proteomes" id="UP000031271"/>
    </source>
</evidence>
<dbReference type="InterPro" id="IPR025203">
    <property type="entry name" value="QSregVF"/>
</dbReference>